<reference evidence="1 2" key="1">
    <citation type="submission" date="2017-11" db="EMBL/GenBank/DDBJ databases">
        <title>Bacterial isolate from king chilli rhizosphere.</title>
        <authorList>
            <person name="Takhelmayum P."/>
            <person name="Sarangthem I."/>
        </authorList>
    </citation>
    <scope>NUCLEOTIDE SEQUENCE [LARGE SCALE GENOMIC DNA]</scope>
    <source>
        <strain evidence="2">t26</strain>
    </source>
</reference>
<dbReference type="SUPFAM" id="SSF55920">
    <property type="entry name" value="Creatinase/aminopeptidase"/>
    <property type="match status" value="1"/>
</dbReference>
<dbReference type="Gene3D" id="3.90.230.10">
    <property type="entry name" value="Creatinase/methionine aminopeptidase superfamily"/>
    <property type="match status" value="1"/>
</dbReference>
<proteinExistence type="predicted"/>
<feature type="non-terminal residue" evidence="1">
    <location>
        <position position="55"/>
    </location>
</feature>
<sequence length="55" mass="5925">MIVKTQEEIEAFKKIGRICAEIREAMKAATKPGVTTLELDEIAGRMFAEAGAISG</sequence>
<dbReference type="AlphaFoldDB" id="A0A2M9Q7V1"/>
<organism evidence="1 2">
    <name type="scientific">Lysinibacillus xylanilyticus</name>
    <dbReference type="NCBI Taxonomy" id="582475"/>
    <lineage>
        <taxon>Bacteria</taxon>
        <taxon>Bacillati</taxon>
        <taxon>Bacillota</taxon>
        <taxon>Bacilli</taxon>
        <taxon>Bacillales</taxon>
        <taxon>Bacillaceae</taxon>
        <taxon>Lysinibacillus</taxon>
    </lineage>
</organism>
<dbReference type="Proteomes" id="UP000232101">
    <property type="component" value="Unassembled WGS sequence"/>
</dbReference>
<dbReference type="EMBL" id="PHQY01000464">
    <property type="protein sequence ID" value="PJO44139.1"/>
    <property type="molecule type" value="Genomic_DNA"/>
</dbReference>
<gene>
    <name evidence="1" type="ORF">CWD94_08545</name>
</gene>
<keyword evidence="1" id="KW-0031">Aminopeptidase</keyword>
<comment type="caution">
    <text evidence="1">The sequence shown here is derived from an EMBL/GenBank/DDBJ whole genome shotgun (WGS) entry which is preliminary data.</text>
</comment>
<protein>
    <submittedName>
        <fullName evidence="1">Type I methionyl aminopeptidase</fullName>
        <ecNumber evidence="1">3.4.11.18</ecNumber>
    </submittedName>
</protein>
<keyword evidence="1" id="KW-0645">Protease</keyword>
<dbReference type="GO" id="GO:0004239">
    <property type="term" value="F:initiator methionyl aminopeptidase activity"/>
    <property type="evidence" value="ECO:0007669"/>
    <property type="project" value="UniProtKB-EC"/>
</dbReference>
<dbReference type="InterPro" id="IPR036005">
    <property type="entry name" value="Creatinase/aminopeptidase-like"/>
</dbReference>
<keyword evidence="1" id="KW-0378">Hydrolase</keyword>
<name>A0A2M9Q7V1_9BACI</name>
<evidence type="ECO:0000313" key="2">
    <source>
        <dbReference type="Proteomes" id="UP000232101"/>
    </source>
</evidence>
<accession>A0A2M9Q7V1</accession>
<evidence type="ECO:0000313" key="1">
    <source>
        <dbReference type="EMBL" id="PJO44139.1"/>
    </source>
</evidence>
<dbReference type="EC" id="3.4.11.18" evidence="1"/>